<evidence type="ECO:0000256" key="1">
    <source>
        <dbReference type="SAM" id="Phobius"/>
    </source>
</evidence>
<evidence type="ECO:0000313" key="2">
    <source>
        <dbReference type="EMBL" id="PEA86611.1"/>
    </source>
</evidence>
<protein>
    <recommendedName>
        <fullName evidence="4">SdpI family protein</fullName>
    </recommendedName>
</protein>
<evidence type="ECO:0008006" key="4">
    <source>
        <dbReference type="Google" id="ProtNLM"/>
    </source>
</evidence>
<keyword evidence="1" id="KW-0472">Membrane</keyword>
<dbReference type="Proteomes" id="UP000220702">
    <property type="component" value="Unassembled WGS sequence"/>
</dbReference>
<evidence type="ECO:0000313" key="3">
    <source>
        <dbReference type="Proteomes" id="UP000220702"/>
    </source>
</evidence>
<dbReference type="AlphaFoldDB" id="A0A9X6Y7Q7"/>
<dbReference type="RefSeq" id="WP_000639377.1">
    <property type="nucleotide sequence ID" value="NZ_CP040783.1"/>
</dbReference>
<gene>
    <name evidence="2" type="ORF">CON71_28985</name>
</gene>
<sequence length="117" mass="13305">MIYILVNMGVSLLIGIIFILVSILMKKKPPLDVNLMYGYRTKRSMKNKKLWDAGNRYSAEIMIQNGYLIIVLGTIISLVFKNPSTSILLIMGAMILLIISMIVRVENKLKKIERSCN</sequence>
<feature type="transmembrane region" description="Helical" evidence="1">
    <location>
        <begin position="6"/>
        <end position="25"/>
    </location>
</feature>
<comment type="caution">
    <text evidence="2">The sequence shown here is derived from an EMBL/GenBank/DDBJ whole genome shotgun (WGS) entry which is preliminary data.</text>
</comment>
<proteinExistence type="predicted"/>
<keyword evidence="1" id="KW-0812">Transmembrane</keyword>
<reference evidence="2 3" key="1">
    <citation type="submission" date="2017-09" db="EMBL/GenBank/DDBJ databases">
        <title>Large-scale bioinformatics analysis of Bacillus genomes uncovers conserved roles of natural products in bacterial physiology.</title>
        <authorList>
            <consortium name="Agbiome Team Llc"/>
            <person name="Bleich R.M."/>
            <person name="Grubbs K.J."/>
            <person name="Santa Maria K.C."/>
            <person name="Allen S.E."/>
            <person name="Farag S."/>
            <person name="Shank E.A."/>
            <person name="Bowers A."/>
        </authorList>
    </citation>
    <scope>NUCLEOTIDE SEQUENCE [LARGE SCALE GENOMIC DNA]</scope>
    <source>
        <strain evidence="2 3">AFS089089</strain>
    </source>
</reference>
<organism evidence="2 3">
    <name type="scientific">Bacillus thuringiensis</name>
    <dbReference type="NCBI Taxonomy" id="1428"/>
    <lineage>
        <taxon>Bacteria</taxon>
        <taxon>Bacillati</taxon>
        <taxon>Bacillota</taxon>
        <taxon>Bacilli</taxon>
        <taxon>Bacillales</taxon>
        <taxon>Bacillaceae</taxon>
        <taxon>Bacillus</taxon>
        <taxon>Bacillus cereus group</taxon>
    </lineage>
</organism>
<name>A0A9X6Y7Q7_BACTU</name>
<keyword evidence="1" id="KW-1133">Transmembrane helix</keyword>
<dbReference type="Pfam" id="PF13630">
    <property type="entry name" value="SdpI"/>
    <property type="match status" value="1"/>
</dbReference>
<accession>A0A9X6Y7Q7</accession>
<feature type="transmembrane region" description="Helical" evidence="1">
    <location>
        <begin position="57"/>
        <end position="80"/>
    </location>
</feature>
<dbReference type="InterPro" id="IPR025962">
    <property type="entry name" value="SdpI/YhfL"/>
</dbReference>
<dbReference type="EMBL" id="NVNL01000063">
    <property type="protein sequence ID" value="PEA86611.1"/>
    <property type="molecule type" value="Genomic_DNA"/>
</dbReference>
<feature type="transmembrane region" description="Helical" evidence="1">
    <location>
        <begin position="86"/>
        <end position="105"/>
    </location>
</feature>